<keyword evidence="6" id="KW-1185">Reference proteome</keyword>
<evidence type="ECO:0000256" key="3">
    <source>
        <dbReference type="ARBA" id="ARBA00023163"/>
    </source>
</evidence>
<reference evidence="5 6" key="1">
    <citation type="submission" date="2020-08" db="EMBL/GenBank/DDBJ databases">
        <title>Genomic Encyclopedia of Type Strains, Phase IV (KMG-IV): sequencing the most valuable type-strain genomes for metagenomic binning, comparative biology and taxonomic classification.</title>
        <authorList>
            <person name="Goeker M."/>
        </authorList>
    </citation>
    <scope>NUCLEOTIDE SEQUENCE [LARGE SCALE GENOMIC DNA]</scope>
    <source>
        <strain evidence="5 6">DSM 15743</strain>
    </source>
</reference>
<evidence type="ECO:0000313" key="5">
    <source>
        <dbReference type="EMBL" id="MBB4039301.1"/>
    </source>
</evidence>
<name>A0A7W6N760_9HYPH</name>
<protein>
    <submittedName>
        <fullName evidence="5">DNA-binding CsgD family transcriptional regulator/PAS domain-containing protein</fullName>
    </submittedName>
</protein>
<evidence type="ECO:0000256" key="1">
    <source>
        <dbReference type="ARBA" id="ARBA00023015"/>
    </source>
</evidence>
<proteinExistence type="predicted"/>
<accession>A0A7W6N760</accession>
<feature type="domain" description="HTH luxR-type" evidence="4">
    <location>
        <begin position="309"/>
        <end position="374"/>
    </location>
</feature>
<dbReference type="Proteomes" id="UP000519439">
    <property type="component" value="Unassembled WGS sequence"/>
</dbReference>
<dbReference type="PANTHER" id="PTHR44688">
    <property type="entry name" value="DNA-BINDING TRANSCRIPTIONAL ACTIVATOR DEVR_DOSR"/>
    <property type="match status" value="1"/>
</dbReference>
<dbReference type="RefSeq" id="WP_027315099.1">
    <property type="nucleotide sequence ID" value="NZ_JACIDC010000002.1"/>
</dbReference>
<dbReference type="PANTHER" id="PTHR44688:SF16">
    <property type="entry name" value="DNA-BINDING TRANSCRIPTIONAL ACTIVATOR DEVR_DOSR"/>
    <property type="match status" value="1"/>
</dbReference>
<gene>
    <name evidence="5" type="ORF">GGR34_000936</name>
</gene>
<dbReference type="EMBL" id="JACIDC010000002">
    <property type="protein sequence ID" value="MBB4039301.1"/>
    <property type="molecule type" value="Genomic_DNA"/>
</dbReference>
<dbReference type="PROSITE" id="PS50043">
    <property type="entry name" value="HTH_LUXR_2"/>
    <property type="match status" value="1"/>
</dbReference>
<dbReference type="InterPro" id="IPR036388">
    <property type="entry name" value="WH-like_DNA-bd_sf"/>
</dbReference>
<dbReference type="GO" id="GO:0006355">
    <property type="term" value="P:regulation of DNA-templated transcription"/>
    <property type="evidence" value="ECO:0007669"/>
    <property type="project" value="InterPro"/>
</dbReference>
<organism evidence="5 6">
    <name type="scientific">Microvirga flocculans</name>
    <dbReference type="NCBI Taxonomy" id="217168"/>
    <lineage>
        <taxon>Bacteria</taxon>
        <taxon>Pseudomonadati</taxon>
        <taxon>Pseudomonadota</taxon>
        <taxon>Alphaproteobacteria</taxon>
        <taxon>Hyphomicrobiales</taxon>
        <taxon>Methylobacteriaceae</taxon>
        <taxon>Microvirga</taxon>
    </lineage>
</organism>
<dbReference type="PRINTS" id="PR00038">
    <property type="entry name" value="HTHLUXR"/>
</dbReference>
<keyword evidence="1" id="KW-0805">Transcription regulation</keyword>
<dbReference type="Pfam" id="PF00196">
    <property type="entry name" value="GerE"/>
    <property type="match status" value="1"/>
</dbReference>
<keyword evidence="3" id="KW-0804">Transcription</keyword>
<evidence type="ECO:0000313" key="6">
    <source>
        <dbReference type="Proteomes" id="UP000519439"/>
    </source>
</evidence>
<dbReference type="SUPFAM" id="SSF46894">
    <property type="entry name" value="C-terminal effector domain of the bipartite response regulators"/>
    <property type="match status" value="1"/>
</dbReference>
<dbReference type="InterPro" id="IPR016032">
    <property type="entry name" value="Sig_transdc_resp-reg_C-effctor"/>
</dbReference>
<evidence type="ECO:0000256" key="2">
    <source>
        <dbReference type="ARBA" id="ARBA00023125"/>
    </source>
</evidence>
<dbReference type="Gene3D" id="1.10.10.10">
    <property type="entry name" value="Winged helix-like DNA-binding domain superfamily/Winged helix DNA-binding domain"/>
    <property type="match status" value="1"/>
</dbReference>
<dbReference type="InterPro" id="IPR000792">
    <property type="entry name" value="Tscrpt_reg_LuxR_C"/>
</dbReference>
<dbReference type="SMART" id="SM00421">
    <property type="entry name" value="HTH_LUXR"/>
    <property type="match status" value="1"/>
</dbReference>
<dbReference type="GO" id="GO:0003677">
    <property type="term" value="F:DNA binding"/>
    <property type="evidence" value="ECO:0007669"/>
    <property type="project" value="UniProtKB-KW"/>
</dbReference>
<sequence>MTELLSQNALSDLIGSIYDCVIDPAHWEPTLARIASAADCAFASLTLNDLRRDRFLLNKASGWDAFLLKVKSDRHVPEINARLTEWLAGQQTLDEPFVTSRHLSPDYIRSSGYVRECLAPQGIVDIMHVFLMYTPTQFAELGLGRHERQGAITEREVAIGRLLLPHLRRALTISNLLDVATIERMHMAETLDSLRCGVILTDRRGAVLHANRAAGDMLRKGAPVKDAGGVLSAANMAASRELRSAIALATDESRLGRTGLAIRVSSAEDAPVYAHVLPISGSDLRTRLQPDAVAAIFIGTPPQPEGLRLLAAAFELTAAETRVLEGLLAGRTLSETAAHLGIAPSTAKTHLDHIFAKAGVSRQTELIRLAMQLTLPVQRSPS</sequence>
<comment type="caution">
    <text evidence="5">The sequence shown here is derived from an EMBL/GenBank/DDBJ whole genome shotgun (WGS) entry which is preliminary data.</text>
</comment>
<keyword evidence="2 5" id="KW-0238">DNA-binding</keyword>
<evidence type="ECO:0000259" key="4">
    <source>
        <dbReference type="PROSITE" id="PS50043"/>
    </source>
</evidence>
<dbReference type="AlphaFoldDB" id="A0A7W6N760"/>